<accession>A0A8I6SV68</accession>
<dbReference type="EnsemblMetazoa" id="XM_024229874.1">
    <property type="protein sequence ID" value="XP_024085642.1"/>
    <property type="gene ID" value="LOC106663491"/>
</dbReference>
<dbReference type="AlphaFoldDB" id="A0A8I6SV68"/>
<dbReference type="InterPro" id="IPR000182">
    <property type="entry name" value="GNAT_dom"/>
</dbReference>
<protein>
    <recommendedName>
        <fullName evidence="1">N-acetyltransferase domain-containing protein</fullName>
    </recommendedName>
</protein>
<dbReference type="KEGG" id="clec:106663491"/>
<evidence type="ECO:0000313" key="3">
    <source>
        <dbReference type="Proteomes" id="UP000494040"/>
    </source>
</evidence>
<dbReference type="SUPFAM" id="SSF55729">
    <property type="entry name" value="Acyl-CoA N-acyltransferases (Nat)"/>
    <property type="match status" value="1"/>
</dbReference>
<name>A0A8I6SV68_CIMLE</name>
<keyword evidence="3" id="KW-1185">Reference proteome</keyword>
<proteinExistence type="predicted"/>
<reference evidence="2" key="1">
    <citation type="submission" date="2022-01" db="UniProtKB">
        <authorList>
            <consortium name="EnsemblMetazoa"/>
        </authorList>
    </citation>
    <scope>IDENTIFICATION</scope>
</reference>
<organism evidence="2 3">
    <name type="scientific">Cimex lectularius</name>
    <name type="common">Bed bug</name>
    <name type="synonym">Acanthia lectularia</name>
    <dbReference type="NCBI Taxonomy" id="79782"/>
    <lineage>
        <taxon>Eukaryota</taxon>
        <taxon>Metazoa</taxon>
        <taxon>Ecdysozoa</taxon>
        <taxon>Arthropoda</taxon>
        <taxon>Hexapoda</taxon>
        <taxon>Insecta</taxon>
        <taxon>Pterygota</taxon>
        <taxon>Neoptera</taxon>
        <taxon>Paraneoptera</taxon>
        <taxon>Hemiptera</taxon>
        <taxon>Heteroptera</taxon>
        <taxon>Panheteroptera</taxon>
        <taxon>Cimicomorpha</taxon>
        <taxon>Cimicidae</taxon>
        <taxon>Cimex</taxon>
    </lineage>
</organism>
<sequence>MNQEQETSHSNRKQLRKDILKKKTRKDLYQSTRFDAACRVPYWDIKERNKAVTLPASASKRSALIERFRRFLSSDPDLPKDELSKICRNYRKLVVRQRKDYLKINVLLNIPSQAESGILSTALPYKHEYINCSFTDRILAPVIYQDFEIEPPLLKLHAELRIKVKEKFPNLELPKVKKYPVNYLYVDKDHIPVINALAKLHFWDGIDTSIALKYPEFSCVVTYRKIVIGFSFIAPGNHLNEAYINYLLVRPKWRNCGIGKMILYHLIQSCKTWDITLHVSPTNPALVLYHKFGFKSNLLLRQFYEMYAQTDSNESNHSFLMKLERSEIKPQ</sequence>
<dbReference type="RefSeq" id="XP_024085640.1">
    <property type="nucleotide sequence ID" value="XM_024229872.1"/>
</dbReference>
<dbReference type="RefSeq" id="XP_024085641.1">
    <property type="nucleotide sequence ID" value="XM_024229873.1"/>
</dbReference>
<dbReference type="OrthoDB" id="4080456at2759"/>
<dbReference type="CDD" id="cd04301">
    <property type="entry name" value="NAT_SF"/>
    <property type="match status" value="1"/>
</dbReference>
<dbReference type="InterPro" id="IPR016181">
    <property type="entry name" value="Acyl_CoA_acyltransferase"/>
</dbReference>
<dbReference type="GeneID" id="106663491"/>
<dbReference type="CTD" id="35113"/>
<feature type="domain" description="N-acetyltransferase" evidence="1">
    <location>
        <begin position="181"/>
        <end position="326"/>
    </location>
</feature>
<dbReference type="EnsemblMetazoa" id="XM_024229872.1">
    <property type="protein sequence ID" value="XP_024085640.1"/>
    <property type="gene ID" value="LOC106663491"/>
</dbReference>
<dbReference type="PROSITE" id="PS51186">
    <property type="entry name" value="GNAT"/>
    <property type="match status" value="1"/>
</dbReference>
<dbReference type="RefSeq" id="XP_024085642.1">
    <property type="nucleotide sequence ID" value="XM_024229874.1"/>
</dbReference>
<dbReference type="GO" id="GO:0016747">
    <property type="term" value="F:acyltransferase activity, transferring groups other than amino-acyl groups"/>
    <property type="evidence" value="ECO:0007669"/>
    <property type="project" value="InterPro"/>
</dbReference>
<dbReference type="EnsemblMetazoa" id="XM_024229873.1">
    <property type="protein sequence ID" value="XP_024085641.1"/>
    <property type="gene ID" value="LOC106663491"/>
</dbReference>
<dbReference type="Gene3D" id="3.40.630.30">
    <property type="match status" value="1"/>
</dbReference>
<dbReference type="Proteomes" id="UP000494040">
    <property type="component" value="Unassembled WGS sequence"/>
</dbReference>
<dbReference type="Pfam" id="PF00583">
    <property type="entry name" value="Acetyltransf_1"/>
    <property type="match status" value="1"/>
</dbReference>
<evidence type="ECO:0000313" key="2">
    <source>
        <dbReference type="EnsemblMetazoa" id="XP_024085641.1"/>
    </source>
</evidence>
<evidence type="ECO:0000259" key="1">
    <source>
        <dbReference type="PROSITE" id="PS51186"/>
    </source>
</evidence>